<dbReference type="SUPFAM" id="SSF52172">
    <property type="entry name" value="CheY-like"/>
    <property type="match status" value="1"/>
</dbReference>
<dbReference type="eggNOG" id="COG3437">
    <property type="taxonomic scope" value="Bacteria"/>
</dbReference>
<dbReference type="InterPro" id="IPR011006">
    <property type="entry name" value="CheY-like_superfamily"/>
</dbReference>
<evidence type="ECO:0000259" key="3">
    <source>
        <dbReference type="PROSITE" id="PS51832"/>
    </source>
</evidence>
<dbReference type="Proteomes" id="UP000006732">
    <property type="component" value="Chromosome"/>
</dbReference>
<proteinExistence type="predicted"/>
<name>A1ANS4_PELPD</name>
<dbReference type="InterPro" id="IPR037522">
    <property type="entry name" value="HD_GYP_dom"/>
</dbReference>
<dbReference type="CDD" id="cd00077">
    <property type="entry name" value="HDc"/>
    <property type="match status" value="1"/>
</dbReference>
<dbReference type="EMBL" id="CP000482">
    <property type="protein sequence ID" value="ABK98994.1"/>
    <property type="molecule type" value="Genomic_DNA"/>
</dbReference>
<evidence type="ECO:0000313" key="4">
    <source>
        <dbReference type="EMBL" id="ABK98994.1"/>
    </source>
</evidence>
<evidence type="ECO:0000256" key="1">
    <source>
        <dbReference type="PROSITE-ProRule" id="PRU00169"/>
    </source>
</evidence>
<dbReference type="KEGG" id="ppd:Ppro_1378"/>
<feature type="domain" description="Response regulatory" evidence="2">
    <location>
        <begin position="4"/>
        <end position="118"/>
    </location>
</feature>
<feature type="modified residue" description="4-aspartylphosphate" evidence="1">
    <location>
        <position position="53"/>
    </location>
</feature>
<dbReference type="SUPFAM" id="SSF109604">
    <property type="entry name" value="HD-domain/PDEase-like"/>
    <property type="match status" value="1"/>
</dbReference>
<dbReference type="InterPro" id="IPR003607">
    <property type="entry name" value="HD/PDEase_dom"/>
</dbReference>
<sequence>MNENILIVDDELLVRELLTTALTYEGFTCHTATNVDEAFGIMDVQQMDLVISDIMMPGRSGMELLRDLKQIDEDIAVLMITGLTDTQTALECISLGADDYIAKPFSITRVILTVRNLIERRQLALEKKKNQASLESRVMAQTEQVRSTMFELQSAYNDTLTALVKALDAREKEAGSHSERVMNYSKLLAARMGVDAHRREQLAKGALLHDIGKIGITDKTLLKPSELNEQEWREIHRHPQVGYDILSQIRFLKAPAEIILNHHERFDGRGYPNGLKGEEIPIGARIFALVDTLDAMTSDRPYRGALPFDSVTDEVTRCRGSQFDPDIADLFLSIPRCEWEECNDKRLL</sequence>
<keyword evidence="1" id="KW-0597">Phosphoprotein</keyword>
<dbReference type="Gene3D" id="1.10.3210.10">
    <property type="entry name" value="Hypothetical protein af1432"/>
    <property type="match status" value="1"/>
</dbReference>
<dbReference type="InterPro" id="IPR006675">
    <property type="entry name" value="HDIG_dom"/>
</dbReference>
<dbReference type="PANTHER" id="PTHR45228">
    <property type="entry name" value="CYCLIC DI-GMP PHOSPHODIESTERASE TM_0186-RELATED"/>
    <property type="match status" value="1"/>
</dbReference>
<dbReference type="Pfam" id="PF00072">
    <property type="entry name" value="Response_reg"/>
    <property type="match status" value="1"/>
</dbReference>
<evidence type="ECO:0000313" key="5">
    <source>
        <dbReference type="Proteomes" id="UP000006732"/>
    </source>
</evidence>
<dbReference type="OrthoDB" id="9769359at2"/>
<dbReference type="STRING" id="338966.Ppro_1378"/>
<dbReference type="NCBIfam" id="TIGR00277">
    <property type="entry name" value="HDIG"/>
    <property type="match status" value="1"/>
</dbReference>
<dbReference type="GO" id="GO:0016787">
    <property type="term" value="F:hydrolase activity"/>
    <property type="evidence" value="ECO:0007669"/>
    <property type="project" value="UniProtKB-KW"/>
</dbReference>
<evidence type="ECO:0000259" key="2">
    <source>
        <dbReference type="PROSITE" id="PS50110"/>
    </source>
</evidence>
<protein>
    <submittedName>
        <fullName evidence="4">Response regulator receiver modulated metal dependent phosphohydrolase</fullName>
    </submittedName>
</protein>
<dbReference type="InterPro" id="IPR052020">
    <property type="entry name" value="Cyclic_di-GMP/3'3'-cGAMP_PDE"/>
</dbReference>
<keyword evidence="4" id="KW-0378">Hydrolase</keyword>
<dbReference type="Gene3D" id="3.40.50.2300">
    <property type="match status" value="1"/>
</dbReference>
<dbReference type="SMART" id="SM00471">
    <property type="entry name" value="HDc"/>
    <property type="match status" value="1"/>
</dbReference>
<dbReference type="AlphaFoldDB" id="A1ANS4"/>
<dbReference type="SMART" id="SM00448">
    <property type="entry name" value="REC"/>
    <property type="match status" value="1"/>
</dbReference>
<dbReference type="InterPro" id="IPR001789">
    <property type="entry name" value="Sig_transdc_resp-reg_receiver"/>
</dbReference>
<gene>
    <name evidence="4" type="ordered locus">Ppro_1378</name>
</gene>
<dbReference type="Pfam" id="PF13487">
    <property type="entry name" value="HD_5"/>
    <property type="match status" value="1"/>
</dbReference>
<dbReference type="PROSITE" id="PS51832">
    <property type="entry name" value="HD_GYP"/>
    <property type="match status" value="1"/>
</dbReference>
<dbReference type="PROSITE" id="PS50110">
    <property type="entry name" value="RESPONSE_REGULATORY"/>
    <property type="match status" value="1"/>
</dbReference>
<feature type="domain" description="HD-GYP" evidence="3">
    <location>
        <begin position="152"/>
        <end position="347"/>
    </location>
</feature>
<dbReference type="PANTHER" id="PTHR45228:SF5">
    <property type="entry name" value="CYCLIC DI-GMP PHOSPHODIESTERASE VC_1348-RELATED"/>
    <property type="match status" value="1"/>
</dbReference>
<reference evidence="4 5" key="1">
    <citation type="submission" date="2006-10" db="EMBL/GenBank/DDBJ databases">
        <title>Complete sequence of chromosome of Pelobacter propionicus DSM 2379.</title>
        <authorList>
            <consortium name="US DOE Joint Genome Institute"/>
            <person name="Copeland A."/>
            <person name="Lucas S."/>
            <person name="Lapidus A."/>
            <person name="Barry K."/>
            <person name="Detter J.C."/>
            <person name="Glavina del Rio T."/>
            <person name="Hammon N."/>
            <person name="Israni S."/>
            <person name="Dalin E."/>
            <person name="Tice H."/>
            <person name="Pitluck S."/>
            <person name="Saunders E."/>
            <person name="Brettin T."/>
            <person name="Bruce D."/>
            <person name="Han C."/>
            <person name="Tapia R."/>
            <person name="Schmutz J."/>
            <person name="Larimer F."/>
            <person name="Land M."/>
            <person name="Hauser L."/>
            <person name="Kyrpides N."/>
            <person name="Kim E."/>
            <person name="Lovley D."/>
            <person name="Richardson P."/>
        </authorList>
    </citation>
    <scope>NUCLEOTIDE SEQUENCE [LARGE SCALE GENOMIC DNA]</scope>
    <source>
        <strain evidence="5">DSM 2379 / NBRC 103807 / OttBd1</strain>
    </source>
</reference>
<keyword evidence="5" id="KW-1185">Reference proteome</keyword>
<organism evidence="4 5">
    <name type="scientific">Pelobacter propionicus (strain DSM 2379 / NBRC 103807 / OttBd1)</name>
    <dbReference type="NCBI Taxonomy" id="338966"/>
    <lineage>
        <taxon>Bacteria</taxon>
        <taxon>Pseudomonadati</taxon>
        <taxon>Thermodesulfobacteriota</taxon>
        <taxon>Desulfuromonadia</taxon>
        <taxon>Desulfuromonadales</taxon>
        <taxon>Desulfuromonadaceae</taxon>
        <taxon>Pelobacter</taxon>
    </lineage>
</organism>
<dbReference type="HOGENOM" id="CLU_000445_92_10_7"/>
<dbReference type="RefSeq" id="WP_011735287.1">
    <property type="nucleotide sequence ID" value="NC_008609.1"/>
</dbReference>
<dbReference type="GO" id="GO:0000160">
    <property type="term" value="P:phosphorelay signal transduction system"/>
    <property type="evidence" value="ECO:0007669"/>
    <property type="project" value="InterPro"/>
</dbReference>
<accession>A1ANS4</accession>